<reference evidence="2" key="1">
    <citation type="journal article" date="2020" name="Stud. Mycol.">
        <title>101 Dothideomycetes genomes: a test case for predicting lifestyles and emergence of pathogens.</title>
        <authorList>
            <person name="Haridas S."/>
            <person name="Albert R."/>
            <person name="Binder M."/>
            <person name="Bloem J."/>
            <person name="Labutti K."/>
            <person name="Salamov A."/>
            <person name="Andreopoulos B."/>
            <person name="Baker S."/>
            <person name="Barry K."/>
            <person name="Bills G."/>
            <person name="Bluhm B."/>
            <person name="Cannon C."/>
            <person name="Castanera R."/>
            <person name="Culley D."/>
            <person name="Daum C."/>
            <person name="Ezra D."/>
            <person name="Gonzalez J."/>
            <person name="Henrissat B."/>
            <person name="Kuo A."/>
            <person name="Liang C."/>
            <person name="Lipzen A."/>
            <person name="Lutzoni F."/>
            <person name="Magnuson J."/>
            <person name="Mondo S."/>
            <person name="Nolan M."/>
            <person name="Ohm R."/>
            <person name="Pangilinan J."/>
            <person name="Park H.-J."/>
            <person name="Ramirez L."/>
            <person name="Alfaro M."/>
            <person name="Sun H."/>
            <person name="Tritt A."/>
            <person name="Yoshinaga Y."/>
            <person name="Zwiers L.-H."/>
            <person name="Turgeon B."/>
            <person name="Goodwin S."/>
            <person name="Spatafora J."/>
            <person name="Crous P."/>
            <person name="Grigoriev I."/>
        </authorList>
    </citation>
    <scope>NUCLEOTIDE SEQUENCE</scope>
    <source>
        <strain evidence="2">CBS 379.55</strain>
    </source>
</reference>
<evidence type="ECO:0000313" key="3">
    <source>
        <dbReference type="Proteomes" id="UP000800097"/>
    </source>
</evidence>
<dbReference type="RefSeq" id="XP_033658391.1">
    <property type="nucleotide sequence ID" value="XM_033792877.1"/>
</dbReference>
<gene>
    <name evidence="2" type="ORF">EI97DRAFT_10097</name>
</gene>
<accession>A0A6A6JXD9</accession>
<protein>
    <submittedName>
        <fullName evidence="2">Uncharacterized protein</fullName>
    </submittedName>
</protein>
<feature type="compositionally biased region" description="Polar residues" evidence="1">
    <location>
        <begin position="75"/>
        <end position="86"/>
    </location>
</feature>
<keyword evidence="3" id="KW-1185">Reference proteome</keyword>
<feature type="compositionally biased region" description="Basic and acidic residues" evidence="1">
    <location>
        <begin position="52"/>
        <end position="65"/>
    </location>
</feature>
<evidence type="ECO:0000256" key="1">
    <source>
        <dbReference type="SAM" id="MobiDB-lite"/>
    </source>
</evidence>
<dbReference type="GeneID" id="54546052"/>
<sequence length="86" mass="9374">MQRREGLLAGYVGGIRHLPRIHTPTAARNRNTQTANIFDWNAVLLRNTIRSHPGEDPAEGHEPPDRAPLAAARGLSQSSVASTEVK</sequence>
<proteinExistence type="predicted"/>
<dbReference type="Proteomes" id="UP000800097">
    <property type="component" value="Unassembled WGS sequence"/>
</dbReference>
<feature type="region of interest" description="Disordered" evidence="1">
    <location>
        <begin position="49"/>
        <end position="86"/>
    </location>
</feature>
<dbReference type="EMBL" id="ML986484">
    <property type="protein sequence ID" value="KAF2280854.1"/>
    <property type="molecule type" value="Genomic_DNA"/>
</dbReference>
<dbReference type="AlphaFoldDB" id="A0A6A6JXD9"/>
<name>A0A6A6JXD9_WESOR</name>
<organism evidence="2 3">
    <name type="scientific">Westerdykella ornata</name>
    <dbReference type="NCBI Taxonomy" id="318751"/>
    <lineage>
        <taxon>Eukaryota</taxon>
        <taxon>Fungi</taxon>
        <taxon>Dikarya</taxon>
        <taxon>Ascomycota</taxon>
        <taxon>Pezizomycotina</taxon>
        <taxon>Dothideomycetes</taxon>
        <taxon>Pleosporomycetidae</taxon>
        <taxon>Pleosporales</taxon>
        <taxon>Sporormiaceae</taxon>
        <taxon>Westerdykella</taxon>
    </lineage>
</organism>
<evidence type="ECO:0000313" key="2">
    <source>
        <dbReference type="EMBL" id="KAF2280854.1"/>
    </source>
</evidence>